<evidence type="ECO:0000256" key="1">
    <source>
        <dbReference type="SAM" id="MobiDB-lite"/>
    </source>
</evidence>
<accession>A0ABT9XLF7</accession>
<dbReference type="Pfam" id="PF01541">
    <property type="entry name" value="GIY-YIG"/>
    <property type="match status" value="1"/>
</dbReference>
<feature type="domain" description="GIY-YIG" evidence="2">
    <location>
        <begin position="1"/>
        <end position="71"/>
    </location>
</feature>
<keyword evidence="4" id="KW-1185">Reference proteome</keyword>
<reference evidence="3 4" key="1">
    <citation type="submission" date="2023-07" db="EMBL/GenBank/DDBJ databases">
        <title>Genomic Encyclopedia of Type Strains, Phase IV (KMG-IV): sequencing the most valuable type-strain genomes for metagenomic binning, comparative biology and taxonomic classification.</title>
        <authorList>
            <person name="Goeker M."/>
        </authorList>
    </citation>
    <scope>NUCLEOTIDE SEQUENCE [LARGE SCALE GENOMIC DNA]</scope>
    <source>
        <strain evidence="3 4">DSM 4006</strain>
    </source>
</reference>
<dbReference type="EMBL" id="JAUSTP010000032">
    <property type="protein sequence ID" value="MDQ0191128.1"/>
    <property type="molecule type" value="Genomic_DNA"/>
</dbReference>
<dbReference type="Gene3D" id="3.40.1440.10">
    <property type="entry name" value="GIY-YIG endonuclease"/>
    <property type="match status" value="1"/>
</dbReference>
<dbReference type="InterPro" id="IPR035901">
    <property type="entry name" value="GIY-YIG_endonuc_sf"/>
</dbReference>
<evidence type="ECO:0000313" key="3">
    <source>
        <dbReference type="EMBL" id="MDQ0191128.1"/>
    </source>
</evidence>
<dbReference type="SUPFAM" id="SSF82771">
    <property type="entry name" value="GIY-YIG endonuclease"/>
    <property type="match status" value="1"/>
</dbReference>
<organism evidence="3 4">
    <name type="scientific">Alicyclobacillus cycloheptanicus</name>
    <dbReference type="NCBI Taxonomy" id="1457"/>
    <lineage>
        <taxon>Bacteria</taxon>
        <taxon>Bacillati</taxon>
        <taxon>Bacillota</taxon>
        <taxon>Bacilli</taxon>
        <taxon>Bacillales</taxon>
        <taxon>Alicyclobacillaceae</taxon>
        <taxon>Alicyclobacillus</taxon>
    </lineage>
</organism>
<dbReference type="Proteomes" id="UP001232973">
    <property type="component" value="Unassembled WGS sequence"/>
</dbReference>
<gene>
    <name evidence="3" type="ORF">J2S03_002996</name>
</gene>
<name>A0ABT9XLF7_9BACL</name>
<comment type="caution">
    <text evidence="3">The sequence shown here is derived from an EMBL/GenBank/DDBJ whole genome shotgun (WGS) entry which is preliminary data.</text>
</comment>
<evidence type="ECO:0000259" key="2">
    <source>
        <dbReference type="PROSITE" id="PS50164"/>
    </source>
</evidence>
<dbReference type="InterPro" id="IPR000305">
    <property type="entry name" value="GIY-YIG_endonuc"/>
</dbReference>
<proteinExistence type="predicted"/>
<evidence type="ECO:0000313" key="4">
    <source>
        <dbReference type="Proteomes" id="UP001232973"/>
    </source>
</evidence>
<sequence length="296" mass="34367">MYTIYIAFKRLGEPLYVGRTTDLQRRIQQHRSVAPWLHQTNYFYVAECPTEADQVIREIYYINKLRPPYVQKHLYSECPRLKLPPIKFEKIDVSKAVEKSHKGLPSSSRLPTGEPRSSRKDIPRTPSPNEFVLAGGKIGFFDLFCRTPSEQRYFIDPSRSITISRMNRLTDVHVTFIKELIATRNPLLCCRDNNLSHFDELLDPYTEQVAIPLAESDVKLCLDLASNFHVKFDSYYSTEWSLFSVISGYLFLNGWFQLKRFWNSEFMELFVNGSGNSKLVKVVMQSPYGLLARKLG</sequence>
<feature type="region of interest" description="Disordered" evidence="1">
    <location>
        <begin position="99"/>
        <end position="129"/>
    </location>
</feature>
<protein>
    <recommendedName>
        <fullName evidence="2">GIY-YIG domain-containing protein</fullName>
    </recommendedName>
</protein>
<dbReference type="PROSITE" id="PS50164">
    <property type="entry name" value="GIY_YIG"/>
    <property type="match status" value="1"/>
</dbReference>
<dbReference type="RefSeq" id="WP_407654065.1">
    <property type="nucleotide sequence ID" value="NZ_CP067097.1"/>
</dbReference>
<dbReference type="SMART" id="SM00465">
    <property type="entry name" value="GIYc"/>
    <property type="match status" value="1"/>
</dbReference>